<evidence type="ECO:0000256" key="2">
    <source>
        <dbReference type="SAM" id="MobiDB-lite"/>
    </source>
</evidence>
<protein>
    <submittedName>
        <fullName evidence="4">Uncharacterized protein</fullName>
    </submittedName>
</protein>
<proteinExistence type="predicted"/>
<keyword evidence="5" id="KW-1185">Reference proteome</keyword>
<gene>
    <name evidence="4" type="ORF">KS407_05830</name>
</gene>
<accession>A0ABS6JQY8</accession>
<feature type="region of interest" description="Disordered" evidence="2">
    <location>
        <begin position="1"/>
        <end position="31"/>
    </location>
</feature>
<sequence length="400" mass="46302">MKKNSRNHSFSSIDFSGLKETSRSPEQKRRTLEKLKVTEKENKVITYPYYIATAAVAAILFLLFIPQWGIIGGDGNQNTNATGMSETEELIDDSGEGVDAEINQDELVATNDDEYIGMQWYNEPGNIYIQGADLDRNDEQVDQLIQQIELAEKEEVDLILKLEMEYFRNEFNQNQENYYLYFDRFVGEERVFSTVFFLVGEQEIIIEDSYDHNTDIYKVKAHDAEEIFRTAGMVLEQEREQKMMADQILIEACVWDHPNREYLITMDRKDTTLPFPCIQPIFEDSTVSLYRNPKDEMDISYFEMVRDGYAALLGLSIDIGVTDRSIGRGKFIEVIKTTNDYTITSAKDSHAEKGYEIIVRGELEDGVEYKVAVTDWKEQHSIEELIHILENDVLPDLLNW</sequence>
<keyword evidence="3" id="KW-0472">Membrane</keyword>
<organism evidence="4 5">
    <name type="scientific">Evansella alkalicola</name>
    <dbReference type="NCBI Taxonomy" id="745819"/>
    <lineage>
        <taxon>Bacteria</taxon>
        <taxon>Bacillati</taxon>
        <taxon>Bacillota</taxon>
        <taxon>Bacilli</taxon>
        <taxon>Bacillales</taxon>
        <taxon>Bacillaceae</taxon>
        <taxon>Evansella</taxon>
    </lineage>
</organism>
<evidence type="ECO:0000256" key="3">
    <source>
        <dbReference type="SAM" id="Phobius"/>
    </source>
</evidence>
<dbReference type="Proteomes" id="UP000790580">
    <property type="component" value="Unassembled WGS sequence"/>
</dbReference>
<name>A0ABS6JQY8_9BACI</name>
<dbReference type="EMBL" id="JAHQCR010000025">
    <property type="protein sequence ID" value="MBU9720969.1"/>
    <property type="molecule type" value="Genomic_DNA"/>
</dbReference>
<keyword evidence="3" id="KW-0812">Transmembrane</keyword>
<reference evidence="4 5" key="1">
    <citation type="submission" date="2021-06" db="EMBL/GenBank/DDBJ databases">
        <title>Bacillus sp. RD4P76, an endophyte from a halophyte.</title>
        <authorList>
            <person name="Sun J.-Q."/>
        </authorList>
    </citation>
    <scope>NUCLEOTIDE SEQUENCE [LARGE SCALE GENOMIC DNA]</scope>
    <source>
        <strain evidence="4 5">JCM 17098</strain>
    </source>
</reference>
<evidence type="ECO:0000313" key="4">
    <source>
        <dbReference type="EMBL" id="MBU9720969.1"/>
    </source>
</evidence>
<evidence type="ECO:0000313" key="5">
    <source>
        <dbReference type="Proteomes" id="UP000790580"/>
    </source>
</evidence>
<keyword evidence="3" id="KW-1133">Transmembrane helix</keyword>
<dbReference type="RefSeq" id="WP_088073877.1">
    <property type="nucleotide sequence ID" value="NZ_JAHQCR010000025.1"/>
</dbReference>
<feature type="coiled-coil region" evidence="1">
    <location>
        <begin position="134"/>
        <end position="161"/>
    </location>
</feature>
<comment type="caution">
    <text evidence="4">The sequence shown here is derived from an EMBL/GenBank/DDBJ whole genome shotgun (WGS) entry which is preliminary data.</text>
</comment>
<feature type="transmembrane region" description="Helical" evidence="3">
    <location>
        <begin position="49"/>
        <end position="70"/>
    </location>
</feature>
<keyword evidence="1" id="KW-0175">Coiled coil</keyword>
<feature type="compositionally biased region" description="Basic and acidic residues" evidence="2">
    <location>
        <begin position="20"/>
        <end position="31"/>
    </location>
</feature>
<evidence type="ECO:0000256" key="1">
    <source>
        <dbReference type="SAM" id="Coils"/>
    </source>
</evidence>